<dbReference type="EMBL" id="CP016076">
    <property type="protein sequence ID" value="APU14447.1"/>
    <property type="molecule type" value="Genomic_DNA"/>
</dbReference>
<reference evidence="6" key="1">
    <citation type="submission" date="2016-06" db="EMBL/GenBank/DDBJ databases">
        <title>Complete genome sequence of Actinoalloteichus fjordicus DSM 46855 (=ADI127-17), type strain of the new species Actinoalloteichus fjordicus.</title>
        <authorList>
            <person name="Ruckert C."/>
            <person name="Nouioui I."/>
            <person name="Willmese J."/>
            <person name="van Wezel G."/>
            <person name="Klenk H.-P."/>
            <person name="Kalinowski J."/>
            <person name="Zotchev S.B."/>
        </authorList>
    </citation>
    <scope>NUCLEOTIDE SEQUENCE [LARGE SCALE GENOMIC DNA]</scope>
    <source>
        <strain evidence="6">ADI127-7</strain>
    </source>
</reference>
<evidence type="ECO:0000256" key="2">
    <source>
        <dbReference type="ARBA" id="ARBA00023125"/>
    </source>
</evidence>
<evidence type="ECO:0000256" key="3">
    <source>
        <dbReference type="ARBA" id="ARBA00023163"/>
    </source>
</evidence>
<dbReference type="InterPro" id="IPR009061">
    <property type="entry name" value="DNA-bd_dom_put_sf"/>
</dbReference>
<evidence type="ECO:0000313" key="5">
    <source>
        <dbReference type="EMBL" id="APU14447.1"/>
    </source>
</evidence>
<dbReference type="GO" id="GO:0003677">
    <property type="term" value="F:DNA binding"/>
    <property type="evidence" value="ECO:0007669"/>
    <property type="project" value="UniProtKB-KW"/>
</dbReference>
<evidence type="ECO:0000259" key="4">
    <source>
        <dbReference type="PROSITE" id="PS50937"/>
    </source>
</evidence>
<dbReference type="InterPro" id="IPR047057">
    <property type="entry name" value="MerR_fam"/>
</dbReference>
<organism evidence="5 6">
    <name type="scientific">Actinoalloteichus fjordicus</name>
    <dbReference type="NCBI Taxonomy" id="1612552"/>
    <lineage>
        <taxon>Bacteria</taxon>
        <taxon>Bacillati</taxon>
        <taxon>Actinomycetota</taxon>
        <taxon>Actinomycetes</taxon>
        <taxon>Pseudonocardiales</taxon>
        <taxon>Pseudonocardiaceae</taxon>
        <taxon>Actinoalloteichus</taxon>
    </lineage>
</organism>
<dbReference type="Gene3D" id="1.10.1660.10">
    <property type="match status" value="1"/>
</dbReference>
<gene>
    <name evidence="5" type="ORF">UA74_11935</name>
</gene>
<dbReference type="AlphaFoldDB" id="A0AAC9LD10"/>
<proteinExistence type="predicted"/>
<dbReference type="PANTHER" id="PTHR30204:SF94">
    <property type="entry name" value="HEAVY METAL-DEPENDENT TRANSCRIPTIONAL REGULATOR HI_0293-RELATED"/>
    <property type="match status" value="1"/>
</dbReference>
<dbReference type="RefSeq" id="WP_075740324.1">
    <property type="nucleotide sequence ID" value="NZ_CP016076.1"/>
</dbReference>
<dbReference type="SUPFAM" id="SSF46955">
    <property type="entry name" value="Putative DNA-binding domain"/>
    <property type="match status" value="1"/>
</dbReference>
<dbReference type="PANTHER" id="PTHR30204">
    <property type="entry name" value="REDOX-CYCLING DRUG-SENSING TRANSCRIPTIONAL ACTIVATOR SOXR"/>
    <property type="match status" value="1"/>
</dbReference>
<dbReference type="SMART" id="SM00422">
    <property type="entry name" value="HTH_MERR"/>
    <property type="match status" value="1"/>
</dbReference>
<evidence type="ECO:0000313" key="6">
    <source>
        <dbReference type="Proteomes" id="UP000185511"/>
    </source>
</evidence>
<dbReference type="KEGG" id="acad:UA74_11935"/>
<dbReference type="Proteomes" id="UP000185511">
    <property type="component" value="Chromosome"/>
</dbReference>
<name>A0AAC9LD10_9PSEU</name>
<dbReference type="PROSITE" id="PS50937">
    <property type="entry name" value="HTH_MERR_2"/>
    <property type="match status" value="1"/>
</dbReference>
<dbReference type="PRINTS" id="PR00040">
    <property type="entry name" value="HTHMERR"/>
</dbReference>
<protein>
    <submittedName>
        <fullName evidence="5">Transcriptional regulator</fullName>
    </submittedName>
</protein>
<sequence length="127" mass="14311">MRIGELARRTGTTARALRYYEQQGLLSSTRRENGYRDYDVAAVIRVRNVRHLLDIGLRSEDVRQFGPCLAVDLVNIPPCAEAVDVYERRLAAVRTRLHRLHDVQKSLSAQLAAAGAEPTPTATRSRR</sequence>
<keyword evidence="2" id="KW-0238">DNA-binding</keyword>
<dbReference type="GO" id="GO:0003700">
    <property type="term" value="F:DNA-binding transcription factor activity"/>
    <property type="evidence" value="ECO:0007669"/>
    <property type="project" value="InterPro"/>
</dbReference>
<keyword evidence="3" id="KW-0804">Transcription</keyword>
<keyword evidence="6" id="KW-1185">Reference proteome</keyword>
<feature type="domain" description="HTH merR-type" evidence="4">
    <location>
        <begin position="1"/>
        <end position="68"/>
    </location>
</feature>
<accession>A0AAC9LD10</accession>
<evidence type="ECO:0000256" key="1">
    <source>
        <dbReference type="ARBA" id="ARBA00023015"/>
    </source>
</evidence>
<dbReference type="InterPro" id="IPR000551">
    <property type="entry name" value="MerR-type_HTH_dom"/>
</dbReference>
<keyword evidence="1" id="KW-0805">Transcription regulation</keyword>
<dbReference type="Pfam" id="PF13411">
    <property type="entry name" value="MerR_1"/>
    <property type="match status" value="1"/>
</dbReference>